<evidence type="ECO:0000313" key="1">
    <source>
        <dbReference type="EMBL" id="EEQ11561.1"/>
    </source>
</evidence>
<organism evidence="1 2">
    <name type="scientific">Yersinia mollaretii (strain ATCC 43969 / DSM 18520 / CIP 103324 / CNY 7263 / WAIP 204)</name>
    <dbReference type="NCBI Taxonomy" id="349967"/>
    <lineage>
        <taxon>Bacteria</taxon>
        <taxon>Pseudomonadati</taxon>
        <taxon>Pseudomonadota</taxon>
        <taxon>Gammaproteobacteria</taxon>
        <taxon>Enterobacterales</taxon>
        <taxon>Yersiniaceae</taxon>
        <taxon>Yersinia</taxon>
    </lineage>
</organism>
<dbReference type="Proteomes" id="UP000003027">
    <property type="component" value="Unassembled WGS sequence"/>
</dbReference>
<keyword evidence="2" id="KW-1185">Reference proteome</keyword>
<sequence>MAKVGVAKKKRYIMMKTNGITFKPSTCQLFLSAILASEHHWCSEL</sequence>
<comment type="caution">
    <text evidence="1">The sequence shown here is derived from an EMBL/GenBank/DDBJ whole genome shotgun (WGS) entry which is preliminary data.</text>
</comment>
<dbReference type="EMBL" id="AALD02000007">
    <property type="protein sequence ID" value="EEQ11561.1"/>
    <property type="molecule type" value="Genomic_DNA"/>
</dbReference>
<gene>
    <name evidence="1" type="ORF">ymoll0001_21350</name>
</gene>
<protein>
    <recommendedName>
        <fullName evidence="3">Integrase</fullName>
    </recommendedName>
</protein>
<proteinExistence type="predicted"/>
<evidence type="ECO:0008006" key="3">
    <source>
        <dbReference type="Google" id="ProtNLM"/>
    </source>
</evidence>
<reference evidence="1" key="1">
    <citation type="submission" date="2008-12" db="EMBL/GenBank/DDBJ databases">
        <title>Annotation of the Yersinia mollaretii ATCC 43969 genome.</title>
        <authorList>
            <person name="Read T.D."/>
            <person name="Akmal A."/>
            <person name="Bishop-Lilly K."/>
            <person name="Chen P.E."/>
            <person name="Cook C."/>
            <person name="Kiley M.P."/>
            <person name="Lentz S."/>
            <person name="Mateczun A."/>
            <person name="Nagarajan N."/>
            <person name="Nolan N."/>
            <person name="Osborne B.I."/>
            <person name="Pop M."/>
            <person name="Sozhamannan S."/>
            <person name="Stewart A.C."/>
            <person name="Sulakvelidze A."/>
            <person name="Thomason B."/>
            <person name="Willner K."/>
            <person name="Zwick M.E."/>
        </authorList>
    </citation>
    <scope>NUCLEOTIDE SEQUENCE [LARGE SCALE GENOMIC DNA]</scope>
    <source>
        <strain evidence="1">ATCC 43969</strain>
    </source>
</reference>
<evidence type="ECO:0000313" key="2">
    <source>
        <dbReference type="Proteomes" id="UP000003027"/>
    </source>
</evidence>
<name>A0ABM9YCB7_YERMW</name>
<accession>A0ABM9YCB7</accession>